<dbReference type="GO" id="GO:0051539">
    <property type="term" value="F:4 iron, 4 sulfur cluster binding"/>
    <property type="evidence" value="ECO:0007669"/>
    <property type="project" value="UniProtKB-KW"/>
</dbReference>
<dbReference type="EC" id="7.-.-.-" evidence="8"/>
<comment type="subcellular location">
    <subcellularLocation>
        <location evidence="8">Cell membrane</location>
        <topology evidence="8">Peripheral membrane protein</topology>
    </subcellularLocation>
</comment>
<dbReference type="SUPFAM" id="SSF142019">
    <property type="entry name" value="Nqo1 FMN-binding domain-like"/>
    <property type="match status" value="1"/>
</dbReference>
<keyword evidence="5 8" id="KW-0249">Electron transport</keyword>
<dbReference type="HAMAP" id="MF_00461">
    <property type="entry name" value="RsxC_RnfC"/>
    <property type="match status" value="1"/>
</dbReference>
<evidence type="ECO:0000256" key="1">
    <source>
        <dbReference type="ARBA" id="ARBA00022448"/>
    </source>
</evidence>
<keyword evidence="1 8" id="KW-0813">Transport</keyword>
<dbReference type="GO" id="GO:0046872">
    <property type="term" value="F:metal ion binding"/>
    <property type="evidence" value="ECO:0007669"/>
    <property type="project" value="UniProtKB-KW"/>
</dbReference>
<dbReference type="NCBIfam" id="TIGR01945">
    <property type="entry name" value="rnfC"/>
    <property type="match status" value="1"/>
</dbReference>
<dbReference type="InterPro" id="IPR017900">
    <property type="entry name" value="4Fe4S_Fe_S_CS"/>
</dbReference>
<evidence type="ECO:0000259" key="9">
    <source>
        <dbReference type="PROSITE" id="PS51379"/>
    </source>
</evidence>
<comment type="function">
    <text evidence="8">Part of a membrane-bound complex that couples electron transfer with translocation of ions across the membrane.</text>
</comment>
<dbReference type="InterPro" id="IPR017896">
    <property type="entry name" value="4Fe4S_Fe-S-bd"/>
</dbReference>
<dbReference type="InterPro" id="IPR011538">
    <property type="entry name" value="Nuo51_FMN-bd"/>
</dbReference>
<evidence type="ECO:0000256" key="4">
    <source>
        <dbReference type="ARBA" id="ARBA00022737"/>
    </source>
</evidence>
<feature type="binding site" evidence="8">
    <location>
        <position position="372"/>
    </location>
    <ligand>
        <name>[4Fe-4S] cluster</name>
        <dbReference type="ChEBI" id="CHEBI:49883"/>
        <label>1</label>
    </ligand>
</feature>
<dbReference type="Proteomes" id="UP000179129">
    <property type="component" value="Unassembled WGS sequence"/>
</dbReference>
<evidence type="ECO:0000256" key="3">
    <source>
        <dbReference type="ARBA" id="ARBA00022723"/>
    </source>
</evidence>
<dbReference type="EMBL" id="MFIX01000121">
    <property type="protein sequence ID" value="OGG04445.1"/>
    <property type="molecule type" value="Genomic_DNA"/>
</dbReference>
<keyword evidence="8" id="KW-1278">Translocase</keyword>
<sequence length="444" mass="47602">MFSTIATFKGGVHPPEAKEASRDKEIKTLELPGKVVLHLQQHIGAPLEAVVEKGAEVKVGTLIARPTGFVSVPLHATISGTVKAVEECLHPAGLNMQAVVIEGNGKDEWEPVPAVAADYSGLSVDELRKRIQEAGIVGLGGAGFPTHVKLSPPAGKTIDTFILNGAECEPYLTADFRQMLERTADLAAGIRIVRRILGCGRVILAVEDNKPEALQALAEKFGEEEGYKVTGVQTKYPQGGEKQLIEALTGRQVPTGGLPMDVGCVVQNVSTVLSIYDAVSRNLPLIEKVVTLTGPAVRNPGNYRVRVGALVEELITRVEGAVPGNLGKAIMGGPMMGLALPSLDVPVLKGTNGLVLLEEPVPVSAHLPCIRCGSCVDTCPIRLMPCELALFAENDRWDKCREYFVKDCIECGSCSYTCPAGRNLVQLIRFGKYKVISEDQRKKK</sequence>
<keyword evidence="8" id="KW-1003">Cell membrane</keyword>
<dbReference type="GO" id="GO:0022900">
    <property type="term" value="P:electron transport chain"/>
    <property type="evidence" value="ECO:0007669"/>
    <property type="project" value="UniProtKB-UniRule"/>
</dbReference>
<feature type="domain" description="4Fe-4S ferredoxin-type" evidence="9">
    <location>
        <begin position="399"/>
        <end position="430"/>
    </location>
</feature>
<feature type="binding site" evidence="8">
    <location>
        <position position="411"/>
    </location>
    <ligand>
        <name>[4Fe-4S] cluster</name>
        <dbReference type="ChEBI" id="CHEBI:49883"/>
        <label>2</label>
    </ligand>
</feature>
<dbReference type="Pfam" id="PF13375">
    <property type="entry name" value="RnfC_N"/>
    <property type="match status" value="1"/>
</dbReference>
<keyword evidence="8" id="KW-0472">Membrane</keyword>
<evidence type="ECO:0000256" key="2">
    <source>
        <dbReference type="ARBA" id="ARBA00022485"/>
    </source>
</evidence>
<evidence type="ECO:0000256" key="7">
    <source>
        <dbReference type="ARBA" id="ARBA00023014"/>
    </source>
</evidence>
<feature type="binding site" evidence="8">
    <location>
        <position position="379"/>
    </location>
    <ligand>
        <name>[4Fe-4S] cluster</name>
        <dbReference type="ChEBI" id="CHEBI:49883"/>
        <label>2</label>
    </ligand>
</feature>
<feature type="domain" description="4Fe-4S ferredoxin-type" evidence="9">
    <location>
        <begin position="359"/>
        <end position="389"/>
    </location>
</feature>
<comment type="similarity">
    <text evidence="8">Belongs to the 4Fe4S bacterial-type ferredoxin family. RnfC subfamily.</text>
</comment>
<keyword evidence="7 8" id="KW-0411">Iron-sulfur</keyword>
<dbReference type="AlphaFoldDB" id="A0A1F5YWE4"/>
<keyword evidence="6 8" id="KW-0408">Iron</keyword>
<proteinExistence type="inferred from homology"/>
<organism evidence="10 11">
    <name type="scientific">Candidatus Glassbacteria bacterium RIFCSPLOWO2_12_FULL_58_11</name>
    <dbReference type="NCBI Taxonomy" id="1817867"/>
    <lineage>
        <taxon>Bacteria</taxon>
        <taxon>Candidatus Glassiibacteriota</taxon>
    </lineage>
</organism>
<feature type="binding site" evidence="8">
    <location>
        <position position="375"/>
    </location>
    <ligand>
        <name>[4Fe-4S] cluster</name>
        <dbReference type="ChEBI" id="CHEBI:49883"/>
        <label>1</label>
    </ligand>
</feature>
<gene>
    <name evidence="8" type="primary">rnfC</name>
    <name evidence="10" type="ORF">A3F83_04565</name>
</gene>
<reference evidence="10 11" key="1">
    <citation type="journal article" date="2016" name="Nat. Commun.">
        <title>Thousands of microbial genomes shed light on interconnected biogeochemical processes in an aquifer system.</title>
        <authorList>
            <person name="Anantharaman K."/>
            <person name="Brown C.T."/>
            <person name="Hug L.A."/>
            <person name="Sharon I."/>
            <person name="Castelle C.J."/>
            <person name="Probst A.J."/>
            <person name="Thomas B.C."/>
            <person name="Singh A."/>
            <person name="Wilkins M.J."/>
            <person name="Karaoz U."/>
            <person name="Brodie E.L."/>
            <person name="Williams K.H."/>
            <person name="Hubbard S.S."/>
            <person name="Banfield J.F."/>
        </authorList>
    </citation>
    <scope>NUCLEOTIDE SEQUENCE [LARGE SCALE GENOMIC DNA]</scope>
</reference>
<dbReference type="PROSITE" id="PS00198">
    <property type="entry name" value="4FE4S_FER_1"/>
    <property type="match status" value="1"/>
</dbReference>
<dbReference type="Gene3D" id="3.30.70.20">
    <property type="match status" value="1"/>
</dbReference>
<keyword evidence="2 8" id="KW-0004">4Fe-4S</keyword>
<evidence type="ECO:0000256" key="5">
    <source>
        <dbReference type="ARBA" id="ARBA00022982"/>
    </source>
</evidence>
<comment type="cofactor">
    <cofactor evidence="8">
        <name>[4Fe-4S] cluster</name>
        <dbReference type="ChEBI" id="CHEBI:49883"/>
    </cofactor>
    <text evidence="8">Binds 2 [4Fe-4S] clusters per subunit.</text>
</comment>
<dbReference type="SUPFAM" id="SSF46548">
    <property type="entry name" value="alpha-helical ferredoxin"/>
    <property type="match status" value="1"/>
</dbReference>
<accession>A0A1F5YWE4</accession>
<name>A0A1F5YWE4_9BACT</name>
<protein>
    <recommendedName>
        <fullName evidence="8">Ion-translocating oxidoreductase complex subunit C</fullName>
        <ecNumber evidence="8">7.-.-.-</ecNumber>
    </recommendedName>
    <alternativeName>
        <fullName evidence="8">Rnf electron transport complex subunit C</fullName>
    </alternativeName>
</protein>
<dbReference type="InterPro" id="IPR019554">
    <property type="entry name" value="Soluble_ligand-bd"/>
</dbReference>
<dbReference type="GO" id="GO:0005886">
    <property type="term" value="C:plasma membrane"/>
    <property type="evidence" value="ECO:0007669"/>
    <property type="project" value="UniProtKB-SubCell"/>
</dbReference>
<dbReference type="Pfam" id="PF10531">
    <property type="entry name" value="SLBB"/>
    <property type="match status" value="1"/>
</dbReference>
<dbReference type="Gene3D" id="3.10.20.600">
    <property type="match status" value="1"/>
</dbReference>
<feature type="binding site" evidence="8">
    <location>
        <position position="414"/>
    </location>
    <ligand>
        <name>[4Fe-4S] cluster</name>
        <dbReference type="ChEBI" id="CHEBI:49883"/>
        <label>2</label>
    </ligand>
</feature>
<dbReference type="NCBIfam" id="NF003454">
    <property type="entry name" value="PRK05035.1"/>
    <property type="match status" value="1"/>
</dbReference>
<dbReference type="Pfam" id="PF01512">
    <property type="entry name" value="Complex1_51K"/>
    <property type="match status" value="1"/>
</dbReference>
<dbReference type="Gene3D" id="3.40.50.11540">
    <property type="entry name" value="NADH-ubiquinone oxidoreductase 51kDa subunit"/>
    <property type="match status" value="1"/>
</dbReference>
<feature type="binding site" evidence="8">
    <location>
        <position position="369"/>
    </location>
    <ligand>
        <name>[4Fe-4S] cluster</name>
        <dbReference type="ChEBI" id="CHEBI:49883"/>
        <label>1</label>
    </ligand>
</feature>
<evidence type="ECO:0000256" key="8">
    <source>
        <dbReference type="HAMAP-Rule" id="MF_00461"/>
    </source>
</evidence>
<keyword evidence="4 8" id="KW-0677">Repeat</keyword>
<feature type="binding site" evidence="8">
    <location>
        <position position="418"/>
    </location>
    <ligand>
        <name>[4Fe-4S] cluster</name>
        <dbReference type="ChEBI" id="CHEBI:49883"/>
        <label>1</label>
    </ligand>
</feature>
<comment type="caution">
    <text evidence="10">The sequence shown here is derived from an EMBL/GenBank/DDBJ whole genome shotgun (WGS) entry which is preliminary data.</text>
</comment>
<evidence type="ECO:0000256" key="6">
    <source>
        <dbReference type="ARBA" id="ARBA00023004"/>
    </source>
</evidence>
<evidence type="ECO:0000313" key="11">
    <source>
        <dbReference type="Proteomes" id="UP000179129"/>
    </source>
</evidence>
<dbReference type="PANTHER" id="PTHR43034">
    <property type="entry name" value="ION-TRANSLOCATING OXIDOREDUCTASE COMPLEX SUBUNIT C"/>
    <property type="match status" value="1"/>
</dbReference>
<dbReference type="InterPro" id="IPR010208">
    <property type="entry name" value="Ion_transpt_RnfC/RsxC"/>
</dbReference>
<dbReference type="InterPro" id="IPR037225">
    <property type="entry name" value="Nuo51_FMN-bd_sf"/>
</dbReference>
<feature type="binding site" evidence="8">
    <location>
        <position position="408"/>
    </location>
    <ligand>
        <name>[4Fe-4S] cluster</name>
        <dbReference type="ChEBI" id="CHEBI:49883"/>
        <label>2</label>
    </ligand>
</feature>
<dbReference type="PROSITE" id="PS51379">
    <property type="entry name" value="4FE4S_FER_2"/>
    <property type="match status" value="2"/>
</dbReference>
<comment type="subunit">
    <text evidence="8">The complex is composed of six subunits: RnfA, RnfB, RnfC, RnfD, RnfE and RnfG.</text>
</comment>
<dbReference type="PANTHER" id="PTHR43034:SF2">
    <property type="entry name" value="ION-TRANSLOCATING OXIDOREDUCTASE COMPLEX SUBUNIT C"/>
    <property type="match status" value="1"/>
</dbReference>
<dbReference type="GO" id="GO:0009055">
    <property type="term" value="F:electron transfer activity"/>
    <property type="evidence" value="ECO:0007669"/>
    <property type="project" value="InterPro"/>
</dbReference>
<keyword evidence="3 8" id="KW-0479">Metal-binding</keyword>
<evidence type="ECO:0000313" key="10">
    <source>
        <dbReference type="EMBL" id="OGG04445.1"/>
    </source>
</evidence>
<dbReference type="STRING" id="1817867.A3F83_04565"/>
<dbReference type="InterPro" id="IPR026902">
    <property type="entry name" value="RnfC_N"/>
</dbReference>